<dbReference type="SMART" id="SM00478">
    <property type="entry name" value="ENDO3c"/>
    <property type="match status" value="1"/>
</dbReference>
<dbReference type="CDD" id="cd00056">
    <property type="entry name" value="ENDO3c"/>
    <property type="match status" value="1"/>
</dbReference>
<dbReference type="InterPro" id="IPR023170">
    <property type="entry name" value="HhH_base_excis_C"/>
</dbReference>
<keyword evidence="4" id="KW-0411">Iron-sulfur</keyword>
<dbReference type="SUPFAM" id="SSF48150">
    <property type="entry name" value="DNA-glycosylase"/>
    <property type="match status" value="1"/>
</dbReference>
<dbReference type="GO" id="GO:0003824">
    <property type="term" value="F:catalytic activity"/>
    <property type="evidence" value="ECO:0007669"/>
    <property type="project" value="InterPro"/>
</dbReference>
<organism evidence="6 7">
    <name type="scientific">Thermospira aquatica</name>
    <dbReference type="NCBI Taxonomy" id="2828656"/>
    <lineage>
        <taxon>Bacteria</taxon>
        <taxon>Pseudomonadati</taxon>
        <taxon>Spirochaetota</taxon>
        <taxon>Spirochaetia</taxon>
        <taxon>Brevinematales</taxon>
        <taxon>Thermospiraceae</taxon>
        <taxon>Thermospira</taxon>
    </lineage>
</organism>
<dbReference type="Gene3D" id="1.10.1670.10">
    <property type="entry name" value="Helix-hairpin-Helix base-excision DNA repair enzymes (C-terminal)"/>
    <property type="match status" value="1"/>
</dbReference>
<evidence type="ECO:0000256" key="3">
    <source>
        <dbReference type="ARBA" id="ARBA00023004"/>
    </source>
</evidence>
<dbReference type="GO" id="GO:0046872">
    <property type="term" value="F:metal ion binding"/>
    <property type="evidence" value="ECO:0007669"/>
    <property type="project" value="UniProtKB-KW"/>
</dbReference>
<dbReference type="InterPro" id="IPR003265">
    <property type="entry name" value="HhH-GPD_domain"/>
</dbReference>
<dbReference type="KEGG" id="taqu:KDW03_02970"/>
<keyword evidence="7" id="KW-1185">Reference proteome</keyword>
<dbReference type="PIRSF" id="PIRSF001435">
    <property type="entry name" value="Nth"/>
    <property type="match status" value="1"/>
</dbReference>
<protein>
    <submittedName>
        <fullName evidence="6">DNA repair protein</fullName>
    </submittedName>
</protein>
<dbReference type="GO" id="GO:0051539">
    <property type="term" value="F:4 iron, 4 sulfur cluster binding"/>
    <property type="evidence" value="ECO:0007669"/>
    <property type="project" value="UniProtKB-KW"/>
</dbReference>
<dbReference type="GO" id="GO:0006284">
    <property type="term" value="P:base-excision repair"/>
    <property type="evidence" value="ECO:0007669"/>
    <property type="project" value="InterPro"/>
</dbReference>
<dbReference type="PANTHER" id="PTHR10359:SF19">
    <property type="entry name" value="DNA REPAIR GLYCOSYLASE MJ1434-RELATED"/>
    <property type="match status" value="1"/>
</dbReference>
<dbReference type="AlphaFoldDB" id="A0AAX3BEZ6"/>
<feature type="domain" description="HhH-GPD" evidence="5">
    <location>
        <begin position="54"/>
        <end position="213"/>
    </location>
</feature>
<keyword evidence="3" id="KW-0408">Iron</keyword>
<dbReference type="Proteomes" id="UP001056539">
    <property type="component" value="Chromosome"/>
</dbReference>
<name>A0AAX3BEZ6_9SPIR</name>
<evidence type="ECO:0000256" key="2">
    <source>
        <dbReference type="ARBA" id="ARBA00022723"/>
    </source>
</evidence>
<dbReference type="Gene3D" id="1.10.340.30">
    <property type="entry name" value="Hypothetical protein, domain 2"/>
    <property type="match status" value="1"/>
</dbReference>
<evidence type="ECO:0000256" key="4">
    <source>
        <dbReference type="ARBA" id="ARBA00023014"/>
    </source>
</evidence>
<reference evidence="6" key="2">
    <citation type="submission" date="2022-06" db="EMBL/GenBank/DDBJ databases">
        <title>Thermospira aquatica gen. nov., sp. nov.</title>
        <authorList>
            <person name="Ben Ali Gam Z."/>
            <person name="Labat M."/>
        </authorList>
    </citation>
    <scope>NUCLEOTIDE SEQUENCE</scope>
    <source>
        <strain evidence="6">F1F22</strain>
    </source>
</reference>
<reference evidence="6" key="1">
    <citation type="submission" date="2021-04" db="EMBL/GenBank/DDBJ databases">
        <authorList>
            <person name="Postec A."/>
        </authorList>
    </citation>
    <scope>NUCLEOTIDE SEQUENCE</scope>
    <source>
        <strain evidence="6">F1F22</strain>
    </source>
</reference>
<proteinExistence type="predicted"/>
<evidence type="ECO:0000313" key="6">
    <source>
        <dbReference type="EMBL" id="URA10781.1"/>
    </source>
</evidence>
<accession>A0AAX3BEZ6</accession>
<evidence type="ECO:0000256" key="1">
    <source>
        <dbReference type="ARBA" id="ARBA00022485"/>
    </source>
</evidence>
<dbReference type="PANTHER" id="PTHR10359">
    <property type="entry name" value="A/G-SPECIFIC ADENINE GLYCOSYLASE/ENDONUCLEASE III"/>
    <property type="match status" value="1"/>
</dbReference>
<dbReference type="RefSeq" id="WP_271435910.1">
    <property type="nucleotide sequence ID" value="NZ_CP073355.1"/>
</dbReference>
<dbReference type="Pfam" id="PF00730">
    <property type="entry name" value="HhH-GPD"/>
    <property type="match status" value="1"/>
</dbReference>
<keyword evidence="2" id="KW-0479">Metal-binding</keyword>
<evidence type="ECO:0000313" key="7">
    <source>
        <dbReference type="Proteomes" id="UP001056539"/>
    </source>
</evidence>
<dbReference type="InterPro" id="IPR011257">
    <property type="entry name" value="DNA_glycosylase"/>
</dbReference>
<keyword evidence="1" id="KW-0004">4Fe-4S</keyword>
<sequence>MISLRELYDLLFEAFGPQNWWPIVENGTSRYLPEYVRRERTKEEILEIWIGAILTQNTAWKNVEKALIALKSEIAMSPEALFSCPEEKLASLIRSAGYYTQKAKKIHISMEYILTALSGDPSQLKSMSLAEARKALLSLWGIGPETADSILLYGLRFPVFVIDAYTRRILKKLGYTQAQASYDELQKLFHRSLPPDPYLYGEYHALLVVTGKLCGKKPQCLDCPLASFCEEAHKSFK</sequence>
<dbReference type="EMBL" id="CP073355">
    <property type="protein sequence ID" value="URA10781.1"/>
    <property type="molecule type" value="Genomic_DNA"/>
</dbReference>
<evidence type="ECO:0000259" key="5">
    <source>
        <dbReference type="SMART" id="SM00478"/>
    </source>
</evidence>
<gene>
    <name evidence="6" type="ORF">KDW03_02970</name>
</gene>